<dbReference type="EMBL" id="QZCH01000181">
    <property type="protein sequence ID" value="RJG34615.1"/>
    <property type="molecule type" value="Genomic_DNA"/>
</dbReference>
<organism evidence="2 3">
    <name type="scientific">Motilimonas pumila</name>
    <dbReference type="NCBI Taxonomy" id="2303987"/>
    <lineage>
        <taxon>Bacteria</taxon>
        <taxon>Pseudomonadati</taxon>
        <taxon>Pseudomonadota</taxon>
        <taxon>Gammaproteobacteria</taxon>
        <taxon>Alteromonadales</taxon>
        <taxon>Alteromonadales genera incertae sedis</taxon>
        <taxon>Motilimonas</taxon>
    </lineage>
</organism>
<dbReference type="Pfam" id="PF01323">
    <property type="entry name" value="DSBA"/>
    <property type="match status" value="1"/>
</dbReference>
<dbReference type="Gene3D" id="3.40.30.10">
    <property type="entry name" value="Glutaredoxin"/>
    <property type="match status" value="1"/>
</dbReference>
<protein>
    <submittedName>
        <fullName evidence="2">2-hydroxychromene-2-carboxylate isomerase</fullName>
    </submittedName>
</protein>
<dbReference type="PANTHER" id="PTHR42943">
    <property type="entry name" value="GLUTATHIONE S-TRANSFERASE KAPPA"/>
    <property type="match status" value="1"/>
</dbReference>
<keyword evidence="3" id="KW-1185">Reference proteome</keyword>
<evidence type="ECO:0000259" key="1">
    <source>
        <dbReference type="Pfam" id="PF01323"/>
    </source>
</evidence>
<reference evidence="2 3" key="1">
    <citation type="submission" date="2018-09" db="EMBL/GenBank/DDBJ databases">
        <authorList>
            <person name="Wang F."/>
        </authorList>
    </citation>
    <scope>NUCLEOTIDE SEQUENCE [LARGE SCALE GENOMIC DNA]</scope>
    <source>
        <strain evidence="2 3">PLHSC7-2</strain>
    </source>
</reference>
<dbReference type="GO" id="GO:0006749">
    <property type="term" value="P:glutathione metabolic process"/>
    <property type="evidence" value="ECO:0007669"/>
    <property type="project" value="TreeGrafter"/>
</dbReference>
<name>A0A418Y8P3_9GAMM</name>
<dbReference type="Proteomes" id="UP000283255">
    <property type="component" value="Unassembled WGS sequence"/>
</dbReference>
<accession>A0A418Y8P3</accession>
<evidence type="ECO:0000313" key="3">
    <source>
        <dbReference type="Proteomes" id="UP000283255"/>
    </source>
</evidence>
<dbReference type="InterPro" id="IPR036249">
    <property type="entry name" value="Thioredoxin-like_sf"/>
</dbReference>
<dbReference type="PANTHER" id="PTHR42943:SF2">
    <property type="entry name" value="GLUTATHIONE S-TRANSFERASE KAPPA 1"/>
    <property type="match status" value="1"/>
</dbReference>
<gene>
    <name evidence="2" type="ORF">D1Z90_21140</name>
</gene>
<dbReference type="GO" id="GO:0004602">
    <property type="term" value="F:glutathione peroxidase activity"/>
    <property type="evidence" value="ECO:0007669"/>
    <property type="project" value="TreeGrafter"/>
</dbReference>
<feature type="non-terminal residue" evidence="2">
    <location>
        <position position="1"/>
    </location>
</feature>
<evidence type="ECO:0000313" key="2">
    <source>
        <dbReference type="EMBL" id="RJG34615.1"/>
    </source>
</evidence>
<feature type="domain" description="DSBA-like thioredoxin" evidence="1">
    <location>
        <begin position="6"/>
        <end position="94"/>
    </location>
</feature>
<dbReference type="GO" id="GO:0016853">
    <property type="term" value="F:isomerase activity"/>
    <property type="evidence" value="ECO:0007669"/>
    <property type="project" value="UniProtKB-KW"/>
</dbReference>
<dbReference type="InterPro" id="IPR051924">
    <property type="entry name" value="GST_Kappa/NadH"/>
</dbReference>
<dbReference type="AlphaFoldDB" id="A0A418Y8P3"/>
<dbReference type="InterPro" id="IPR001853">
    <property type="entry name" value="DSBA-like_thioredoxin_dom"/>
</dbReference>
<dbReference type="GO" id="GO:0004364">
    <property type="term" value="F:glutathione transferase activity"/>
    <property type="evidence" value="ECO:0007669"/>
    <property type="project" value="TreeGrafter"/>
</dbReference>
<comment type="caution">
    <text evidence="2">The sequence shown here is derived from an EMBL/GenBank/DDBJ whole genome shotgun (WGS) entry which is preliminary data.</text>
</comment>
<sequence length="96" mass="9837">AGIEGAYVETVLKAMWEDGLKMDDPAVVAEVLAAAGLPAQALLEAAQTPEVKAELVAGTEAAAARGAFGVPTFFVGDEMFFGKERLGQVEEALAAA</sequence>
<dbReference type="RefSeq" id="WP_198419299.1">
    <property type="nucleotide sequence ID" value="NZ_QZCH01000181.1"/>
</dbReference>
<keyword evidence="2" id="KW-0413">Isomerase</keyword>
<proteinExistence type="predicted"/>
<reference evidence="2 3" key="2">
    <citation type="submission" date="2019-01" db="EMBL/GenBank/DDBJ databases">
        <title>Motilimonas pumilus sp. nov., isolated from the gut of sea cucumber (Apostichopus japonicus).</title>
        <authorList>
            <person name="Wang F.-Q."/>
            <person name="Ren L.-H."/>
            <person name="Lin Y.-W."/>
            <person name="Sun G.-H."/>
            <person name="Du Z.-J."/>
            <person name="Zhao J.-X."/>
            <person name="Liu X.-J."/>
            <person name="Liu L.-J."/>
        </authorList>
    </citation>
    <scope>NUCLEOTIDE SEQUENCE [LARGE SCALE GENOMIC DNA]</scope>
    <source>
        <strain evidence="2 3">PLHSC7-2</strain>
    </source>
</reference>
<dbReference type="SUPFAM" id="SSF52833">
    <property type="entry name" value="Thioredoxin-like"/>
    <property type="match status" value="1"/>
</dbReference>